<organism evidence="3 4">
    <name type="scientific">Oryza sativa subsp. japonica</name>
    <name type="common">Rice</name>
    <dbReference type="NCBI Taxonomy" id="39947"/>
    <lineage>
        <taxon>Eukaryota</taxon>
        <taxon>Viridiplantae</taxon>
        <taxon>Streptophyta</taxon>
        <taxon>Embryophyta</taxon>
        <taxon>Tracheophyta</taxon>
        <taxon>Spermatophyta</taxon>
        <taxon>Magnoliopsida</taxon>
        <taxon>Liliopsida</taxon>
        <taxon>Poales</taxon>
        <taxon>Poaceae</taxon>
        <taxon>BOP clade</taxon>
        <taxon>Oryzoideae</taxon>
        <taxon>Oryzeae</taxon>
        <taxon>Oryzinae</taxon>
        <taxon>Oryza</taxon>
        <taxon>Oryza sativa</taxon>
    </lineage>
</organism>
<evidence type="ECO:0000313" key="4">
    <source>
        <dbReference type="Proteomes" id="UP000000763"/>
    </source>
</evidence>
<feature type="region of interest" description="Disordered" evidence="1">
    <location>
        <begin position="1"/>
        <end position="38"/>
    </location>
</feature>
<evidence type="ECO:0000256" key="1">
    <source>
        <dbReference type="SAM" id="MobiDB-lite"/>
    </source>
</evidence>
<sequence length="208" mass="22443">MGLEGEGERGSRPRQWERGREAASEPGREGEVPAGEGSHSTMMHTCHCGAHPFHHQLACMKVVSLSSNPCATAAKETSIAEGGSFPLSHRMMQSASKLAPTSLHPPPSQAHRPPLPFSLRAGALSPADPVACGSVREAARAPRRWDGGSLHRIWRCNANWDVRPAWRWGHLQEVYCVSMCDYGSGAGDGSGRRIHSRRPWRATAAGLG</sequence>
<feature type="compositionally biased region" description="Basic and acidic residues" evidence="1">
    <location>
        <begin position="1"/>
        <end position="31"/>
    </location>
</feature>
<evidence type="ECO:0000313" key="3">
    <source>
        <dbReference type="EMBL" id="BAD21983.1"/>
    </source>
</evidence>
<dbReference type="AlphaFoldDB" id="Q6K6H7"/>
<gene>
    <name evidence="2" type="ORF">P0046H03.33</name>
    <name evidence="3" type="ORF">P0487H05.19</name>
</gene>
<dbReference type="EMBL" id="AP005065">
    <property type="protein sequence ID" value="BAD19626.1"/>
    <property type="molecule type" value="Genomic_DNA"/>
</dbReference>
<protein>
    <submittedName>
        <fullName evidence="3">Uncharacterized protein</fullName>
    </submittedName>
</protein>
<reference evidence="3" key="2">
    <citation type="submission" date="2002-04" db="EMBL/GenBank/DDBJ databases">
        <title>Oryza sativa nipponbare(GA3) genomic DNA, chromosome 2, PAC clone:P0487H05.</title>
        <authorList>
            <person name="Sasaki T."/>
            <person name="Matsumoto T."/>
            <person name="Katayose Y."/>
        </authorList>
    </citation>
    <scope>NUCLEOTIDE SEQUENCE</scope>
</reference>
<name>Q6K6H7_ORYSJ</name>
<proteinExistence type="predicted"/>
<reference evidence="2" key="1">
    <citation type="submission" date="2002-04" db="EMBL/GenBank/DDBJ databases">
        <title>Oryza sativa nipponbare(GA3) genomic DNA, chromosome 2, PAC clone:P0046H03.</title>
        <authorList>
            <person name="Sasaki T."/>
            <person name="Matsumoto T."/>
            <person name="Katayose Y."/>
        </authorList>
    </citation>
    <scope>NUCLEOTIDE SEQUENCE</scope>
</reference>
<reference evidence="4" key="4">
    <citation type="journal article" date="2008" name="Nucleic Acids Res.">
        <title>The rice annotation project database (RAP-DB): 2008 update.</title>
        <authorList>
            <consortium name="The rice annotation project (RAP)"/>
        </authorList>
    </citation>
    <scope>GENOME REANNOTATION</scope>
    <source>
        <strain evidence="4">cv. Nipponbare</strain>
    </source>
</reference>
<dbReference type="Proteomes" id="UP000000763">
    <property type="component" value="Chromosome 2"/>
</dbReference>
<dbReference type="EMBL" id="AP005067">
    <property type="protein sequence ID" value="BAD21983.1"/>
    <property type="molecule type" value="Genomic_DNA"/>
</dbReference>
<evidence type="ECO:0000313" key="2">
    <source>
        <dbReference type="EMBL" id="BAD19626.1"/>
    </source>
</evidence>
<accession>Q6K6H7</accession>
<reference evidence="4" key="3">
    <citation type="journal article" date="2005" name="Nature">
        <title>The map-based sequence of the rice genome.</title>
        <authorList>
            <consortium name="International rice genome sequencing project (IRGSP)"/>
            <person name="Matsumoto T."/>
            <person name="Wu J."/>
            <person name="Kanamori H."/>
            <person name="Katayose Y."/>
            <person name="Fujisawa M."/>
            <person name="Namiki N."/>
            <person name="Mizuno H."/>
            <person name="Yamamoto K."/>
            <person name="Antonio B.A."/>
            <person name="Baba T."/>
            <person name="Sakata K."/>
            <person name="Nagamura Y."/>
            <person name="Aoki H."/>
            <person name="Arikawa K."/>
            <person name="Arita K."/>
            <person name="Bito T."/>
            <person name="Chiden Y."/>
            <person name="Fujitsuka N."/>
            <person name="Fukunaka R."/>
            <person name="Hamada M."/>
            <person name="Harada C."/>
            <person name="Hayashi A."/>
            <person name="Hijishita S."/>
            <person name="Honda M."/>
            <person name="Hosokawa S."/>
            <person name="Ichikawa Y."/>
            <person name="Idonuma A."/>
            <person name="Iijima M."/>
            <person name="Ikeda M."/>
            <person name="Ikeno M."/>
            <person name="Ito K."/>
            <person name="Ito S."/>
            <person name="Ito T."/>
            <person name="Ito Y."/>
            <person name="Ito Y."/>
            <person name="Iwabuchi A."/>
            <person name="Kamiya K."/>
            <person name="Karasawa W."/>
            <person name="Kurita K."/>
            <person name="Katagiri S."/>
            <person name="Kikuta A."/>
            <person name="Kobayashi H."/>
            <person name="Kobayashi N."/>
            <person name="Machita K."/>
            <person name="Maehara T."/>
            <person name="Masukawa M."/>
            <person name="Mizubayashi T."/>
            <person name="Mukai Y."/>
            <person name="Nagasaki H."/>
            <person name="Nagata Y."/>
            <person name="Naito S."/>
            <person name="Nakashima M."/>
            <person name="Nakama Y."/>
            <person name="Nakamichi Y."/>
            <person name="Nakamura M."/>
            <person name="Meguro A."/>
            <person name="Negishi M."/>
            <person name="Ohta I."/>
            <person name="Ohta T."/>
            <person name="Okamoto M."/>
            <person name="Ono N."/>
            <person name="Saji S."/>
            <person name="Sakaguchi M."/>
            <person name="Sakai K."/>
            <person name="Shibata M."/>
            <person name="Shimokawa T."/>
            <person name="Song J."/>
            <person name="Takazaki Y."/>
            <person name="Terasawa K."/>
            <person name="Tsugane M."/>
            <person name="Tsuji K."/>
            <person name="Ueda S."/>
            <person name="Waki K."/>
            <person name="Yamagata H."/>
            <person name="Yamamoto M."/>
            <person name="Yamamoto S."/>
            <person name="Yamane H."/>
            <person name="Yoshiki S."/>
            <person name="Yoshihara R."/>
            <person name="Yukawa K."/>
            <person name="Zhong H."/>
            <person name="Yano M."/>
            <person name="Yuan Q."/>
            <person name="Ouyang S."/>
            <person name="Liu J."/>
            <person name="Jones K.M."/>
            <person name="Gansberger K."/>
            <person name="Moffat K."/>
            <person name="Hill J."/>
            <person name="Bera J."/>
            <person name="Fadrosh D."/>
            <person name="Jin S."/>
            <person name="Johri S."/>
            <person name="Kim M."/>
            <person name="Overton L."/>
            <person name="Reardon M."/>
            <person name="Tsitrin T."/>
            <person name="Vuong H."/>
            <person name="Weaver B."/>
            <person name="Ciecko A."/>
            <person name="Tallon L."/>
            <person name="Jackson J."/>
            <person name="Pai G."/>
            <person name="Aken S.V."/>
            <person name="Utterback T."/>
            <person name="Reidmuller S."/>
            <person name="Feldblyum T."/>
            <person name="Hsiao J."/>
            <person name="Zismann V."/>
            <person name="Iobst S."/>
            <person name="de Vazeille A.R."/>
            <person name="Buell C.R."/>
            <person name="Ying K."/>
            <person name="Li Y."/>
            <person name="Lu T."/>
            <person name="Huang Y."/>
            <person name="Zhao Q."/>
            <person name="Feng Q."/>
            <person name="Zhang L."/>
            <person name="Zhu J."/>
            <person name="Weng Q."/>
            <person name="Mu J."/>
            <person name="Lu Y."/>
            <person name="Fan D."/>
            <person name="Liu Y."/>
            <person name="Guan J."/>
            <person name="Zhang Y."/>
            <person name="Yu S."/>
            <person name="Liu X."/>
            <person name="Zhang Y."/>
            <person name="Hong G."/>
            <person name="Han B."/>
            <person name="Choisne N."/>
            <person name="Demange N."/>
            <person name="Orjeda G."/>
            <person name="Samain S."/>
            <person name="Cattolico L."/>
            <person name="Pelletier E."/>
            <person name="Couloux A."/>
            <person name="Segurens B."/>
            <person name="Wincker P."/>
            <person name="D'Hont A."/>
            <person name="Scarpelli C."/>
            <person name="Weissenbach J."/>
            <person name="Salanoubat M."/>
            <person name="Quetier F."/>
            <person name="Yu Y."/>
            <person name="Kim H.R."/>
            <person name="Rambo T."/>
            <person name="Currie J."/>
            <person name="Collura K."/>
            <person name="Luo M."/>
            <person name="Yang T."/>
            <person name="Ammiraju J.S.S."/>
            <person name="Engler F."/>
            <person name="Soderlund C."/>
            <person name="Wing R.A."/>
            <person name="Palmer L.E."/>
            <person name="de la Bastide M."/>
            <person name="Spiegel L."/>
            <person name="Nascimento L."/>
            <person name="Zutavern T."/>
            <person name="O'Shaughnessy A."/>
            <person name="Dike S."/>
            <person name="Dedhia N."/>
            <person name="Preston R."/>
            <person name="Balija V."/>
            <person name="McCombie W.R."/>
            <person name="Chow T."/>
            <person name="Chen H."/>
            <person name="Chung M."/>
            <person name="Chen C."/>
            <person name="Shaw J."/>
            <person name="Wu H."/>
            <person name="Hsiao K."/>
            <person name="Chao Y."/>
            <person name="Chu M."/>
            <person name="Cheng C."/>
            <person name="Hour A."/>
            <person name="Lee P."/>
            <person name="Lin S."/>
            <person name="Lin Y."/>
            <person name="Liou J."/>
            <person name="Liu S."/>
            <person name="Hsing Y."/>
            <person name="Raghuvanshi S."/>
            <person name="Mohanty A."/>
            <person name="Bharti A.K."/>
            <person name="Gaur A."/>
            <person name="Gupta V."/>
            <person name="Kumar D."/>
            <person name="Ravi V."/>
            <person name="Vij S."/>
            <person name="Kapur A."/>
            <person name="Khurana P."/>
            <person name="Khurana P."/>
            <person name="Khurana J.P."/>
            <person name="Tyagi A.K."/>
            <person name="Gaikwad K."/>
            <person name="Singh A."/>
            <person name="Dalal V."/>
            <person name="Srivastava S."/>
            <person name="Dixit A."/>
            <person name="Pal A.K."/>
            <person name="Ghazi I.A."/>
            <person name="Yadav M."/>
            <person name="Pandit A."/>
            <person name="Bhargava A."/>
            <person name="Sureshbabu K."/>
            <person name="Batra K."/>
            <person name="Sharma T.R."/>
            <person name="Mohapatra T."/>
            <person name="Singh N.K."/>
            <person name="Messing J."/>
            <person name="Nelson A.B."/>
            <person name="Fuks G."/>
            <person name="Kavchok S."/>
            <person name="Keizer G."/>
            <person name="Linton E."/>
            <person name="Llaca V."/>
            <person name="Song R."/>
            <person name="Tanyolac B."/>
            <person name="Young S."/>
            <person name="Ho-Il K."/>
            <person name="Hahn J.H."/>
            <person name="Sangsakoo G."/>
            <person name="Vanavichit A."/>
            <person name="de Mattos Luiz.A.T."/>
            <person name="Zimmer P.D."/>
            <person name="Malone G."/>
            <person name="Dellagostin O."/>
            <person name="de Oliveira A.C."/>
            <person name="Bevan M."/>
            <person name="Bancroft I."/>
            <person name="Minx P."/>
            <person name="Cordum H."/>
            <person name="Wilson R."/>
            <person name="Cheng Z."/>
            <person name="Jin W."/>
            <person name="Jiang J."/>
            <person name="Leong S.A."/>
            <person name="Iwama H."/>
            <person name="Gojobori T."/>
            <person name="Itoh T."/>
            <person name="Niimura Y."/>
            <person name="Fujii Y."/>
            <person name="Habara T."/>
            <person name="Sakai H."/>
            <person name="Sato Y."/>
            <person name="Wilson G."/>
            <person name="Kumar K."/>
            <person name="McCouch S."/>
            <person name="Juretic N."/>
            <person name="Hoen D."/>
            <person name="Wright S."/>
            <person name="Bruskiewich R."/>
            <person name="Bureau T."/>
            <person name="Miyao A."/>
            <person name="Hirochika H."/>
            <person name="Nishikawa T."/>
            <person name="Kadowaki K."/>
            <person name="Sugiura M."/>
            <person name="Burr B."/>
            <person name="Sasaki T."/>
        </authorList>
    </citation>
    <scope>NUCLEOTIDE SEQUENCE [LARGE SCALE GENOMIC DNA]</scope>
    <source>
        <strain evidence="4">cv. Nipponbare</strain>
    </source>
</reference>